<evidence type="ECO:0000313" key="2">
    <source>
        <dbReference type="Proteomes" id="UP000292082"/>
    </source>
</evidence>
<organism evidence="1 2">
    <name type="scientific">Dichomitus squalens</name>
    <dbReference type="NCBI Taxonomy" id="114155"/>
    <lineage>
        <taxon>Eukaryota</taxon>
        <taxon>Fungi</taxon>
        <taxon>Dikarya</taxon>
        <taxon>Basidiomycota</taxon>
        <taxon>Agaricomycotina</taxon>
        <taxon>Agaricomycetes</taxon>
        <taxon>Polyporales</taxon>
        <taxon>Polyporaceae</taxon>
        <taxon>Dichomitus</taxon>
    </lineage>
</organism>
<dbReference type="AlphaFoldDB" id="A0A4Q9QAK7"/>
<keyword evidence="2" id="KW-1185">Reference proteome</keyword>
<dbReference type="PANTHER" id="PTHR46177:SF1">
    <property type="entry name" value="INTEGRASE CATALYTIC DOMAIN-CONTAINING PROTEIN"/>
    <property type="match status" value="1"/>
</dbReference>
<dbReference type="PANTHER" id="PTHR46177">
    <property type="entry name" value="INTEGRASE CATALYTIC DOMAIN-CONTAINING PROTEIN"/>
    <property type="match status" value="1"/>
</dbReference>
<evidence type="ECO:0008006" key="3">
    <source>
        <dbReference type="Google" id="ProtNLM"/>
    </source>
</evidence>
<protein>
    <recommendedName>
        <fullName evidence="3">Integrase catalytic domain-containing protein</fullName>
    </recommendedName>
</protein>
<evidence type="ECO:0000313" key="1">
    <source>
        <dbReference type="EMBL" id="TBU64693.1"/>
    </source>
</evidence>
<dbReference type="Proteomes" id="UP000292082">
    <property type="component" value="Unassembled WGS sequence"/>
</dbReference>
<proteinExistence type="predicted"/>
<gene>
    <name evidence="1" type="ORF">BD310DRAFT_943708</name>
</gene>
<dbReference type="EMBL" id="ML145085">
    <property type="protein sequence ID" value="TBU64693.1"/>
    <property type="molecule type" value="Genomic_DNA"/>
</dbReference>
<name>A0A4Q9QAK7_9APHY</name>
<accession>A0A4Q9QAK7</accession>
<sequence>MVNPTGANGYDNGTVPPEDELIAALQQYAREELPLSRRLQHLGAELGYHIKKAKLKKLNRKYNIPTSRKPPPLPLATTLICEQMANDPHRHRGPTAVKSQLALEGFNIPWAIVREVMHANDDIGPTIRNPRSRSRHIVRVTLTSHGTWHEVSVDGHEKLSDKALQMGIVGFHIYGGRDKWSGKVLLLLVLPNSRFAEAIGHVYLDFVIEHEMIPIQVTFDGGSETADMKAIQTALRNTFAPDLDPSEWPPFMPIPSTRNITIENLWSRWFTHSGANLQKVLMEGKTNGLFNPGDNWLWSQVTQQQLDAFKAYWNSHHVRTQRNKLMPSGSTPNDFFATPEQWGGRRDKNCGIPIDADVAEALRAQINMRHEDAYKFVDDSFRQAAENAYETIGSPALTVQNGWEVFAQMKLVLHTVYASGM</sequence>
<reference evidence="1 2" key="1">
    <citation type="submission" date="2019-01" db="EMBL/GenBank/DDBJ databases">
        <title>Draft genome sequences of three monokaryotic isolates of the white-rot basidiomycete fungus Dichomitus squalens.</title>
        <authorList>
            <consortium name="DOE Joint Genome Institute"/>
            <person name="Lopez S.C."/>
            <person name="Andreopoulos B."/>
            <person name="Pangilinan J."/>
            <person name="Lipzen A."/>
            <person name="Riley R."/>
            <person name="Ahrendt S."/>
            <person name="Ng V."/>
            <person name="Barry K."/>
            <person name="Daum C."/>
            <person name="Grigoriev I.V."/>
            <person name="Hilden K.S."/>
            <person name="Makela M.R."/>
            <person name="de Vries R.P."/>
        </authorList>
    </citation>
    <scope>NUCLEOTIDE SEQUENCE [LARGE SCALE GENOMIC DNA]</scope>
    <source>
        <strain evidence="1 2">CBS 464.89</strain>
    </source>
</reference>